<dbReference type="InterPro" id="IPR050213">
    <property type="entry name" value="GST_superfamily"/>
</dbReference>
<sequence length="277" mass="32469">MIVDLKYSILFVVYGIMILNRTTTSETIDPELSASLYFNGMSADEIEKIIFSKPLTLIYFNSHGLAEPLRLIMYYAEIKFTDNRISEEDWYNKYKKLMPFGQLPVLKIDVEDNKSIYLHQSLALCRYIAKFANLVGDKSPWTMLLIDKVVGNIEDFLQEFKKVYYEKDETIKEKLNYDLIHTKIPLFMTEYEEIAEKNDAHFVQEKLTWADIYGVAIFDFMGKLLNIDMYENKPVLRRLREKVYNIKKISEALIQRSKIMISVPEILFPSVDQICAA</sequence>
<evidence type="ECO:0000259" key="5">
    <source>
        <dbReference type="PROSITE" id="PS50404"/>
    </source>
</evidence>
<evidence type="ECO:0000256" key="2">
    <source>
        <dbReference type="ARBA" id="ARBA00022679"/>
    </source>
</evidence>
<dbReference type="GO" id="GO:0004364">
    <property type="term" value="F:glutathione transferase activity"/>
    <property type="evidence" value="ECO:0007669"/>
    <property type="project" value="UniProtKB-EC"/>
</dbReference>
<dbReference type="InterPro" id="IPR036249">
    <property type="entry name" value="Thioredoxin-like_sf"/>
</dbReference>
<dbReference type="EC" id="2.5.1.18" evidence="1"/>
<evidence type="ECO:0000256" key="1">
    <source>
        <dbReference type="ARBA" id="ARBA00012452"/>
    </source>
</evidence>
<dbReference type="SUPFAM" id="SSF52833">
    <property type="entry name" value="Thioredoxin-like"/>
    <property type="match status" value="1"/>
</dbReference>
<evidence type="ECO:0000313" key="8">
    <source>
        <dbReference type="Proteomes" id="UP000325440"/>
    </source>
</evidence>
<dbReference type="PROSITE" id="PS50405">
    <property type="entry name" value="GST_CTER"/>
    <property type="match status" value="1"/>
</dbReference>
<evidence type="ECO:0000313" key="7">
    <source>
        <dbReference type="EMBL" id="VVC36041.1"/>
    </source>
</evidence>
<dbReference type="Pfam" id="PF14497">
    <property type="entry name" value="GST_C_3"/>
    <property type="match status" value="1"/>
</dbReference>
<dbReference type="InterPro" id="IPR040079">
    <property type="entry name" value="Glutathione_S-Trfase"/>
</dbReference>
<dbReference type="InterPro" id="IPR004045">
    <property type="entry name" value="Glutathione_S-Trfase_N"/>
</dbReference>
<feature type="domain" description="GST N-terminal" evidence="5">
    <location>
        <begin position="53"/>
        <end position="136"/>
    </location>
</feature>
<dbReference type="PANTHER" id="PTHR11571:SF224">
    <property type="entry name" value="HEMATOPOIETIC PROSTAGLANDIN D SYNTHASE"/>
    <property type="match status" value="1"/>
</dbReference>
<keyword evidence="8" id="KW-1185">Reference proteome</keyword>
<dbReference type="SFLD" id="SFLDS00019">
    <property type="entry name" value="Glutathione_Transferase_(cytos"/>
    <property type="match status" value="1"/>
</dbReference>
<accession>A0A5E4N1C2</accession>
<organism evidence="7 8">
    <name type="scientific">Cinara cedri</name>
    <dbReference type="NCBI Taxonomy" id="506608"/>
    <lineage>
        <taxon>Eukaryota</taxon>
        <taxon>Metazoa</taxon>
        <taxon>Ecdysozoa</taxon>
        <taxon>Arthropoda</taxon>
        <taxon>Hexapoda</taxon>
        <taxon>Insecta</taxon>
        <taxon>Pterygota</taxon>
        <taxon>Neoptera</taxon>
        <taxon>Paraneoptera</taxon>
        <taxon>Hemiptera</taxon>
        <taxon>Sternorrhyncha</taxon>
        <taxon>Aphidomorpha</taxon>
        <taxon>Aphidoidea</taxon>
        <taxon>Aphididae</taxon>
        <taxon>Lachninae</taxon>
        <taxon>Cinara</taxon>
    </lineage>
</organism>
<evidence type="ECO:0000256" key="4">
    <source>
        <dbReference type="ARBA" id="ARBA00047960"/>
    </source>
</evidence>
<dbReference type="InterPro" id="IPR010987">
    <property type="entry name" value="Glutathione-S-Trfase_C-like"/>
</dbReference>
<proteinExistence type="inferred from homology"/>
<evidence type="ECO:0000259" key="6">
    <source>
        <dbReference type="PROSITE" id="PS50405"/>
    </source>
</evidence>
<gene>
    <name evidence="7" type="ORF">CINCED_3A024119</name>
</gene>
<dbReference type="EMBL" id="CABPRJ010001430">
    <property type="protein sequence ID" value="VVC36041.1"/>
    <property type="molecule type" value="Genomic_DNA"/>
</dbReference>
<reference evidence="7 8" key="1">
    <citation type="submission" date="2019-08" db="EMBL/GenBank/DDBJ databases">
        <authorList>
            <person name="Alioto T."/>
            <person name="Alioto T."/>
            <person name="Gomez Garrido J."/>
        </authorList>
    </citation>
    <scope>NUCLEOTIDE SEQUENCE [LARGE SCALE GENOMIC DNA]</scope>
</reference>
<dbReference type="SUPFAM" id="SSF47616">
    <property type="entry name" value="GST C-terminal domain-like"/>
    <property type="match status" value="1"/>
</dbReference>
<dbReference type="SFLD" id="SFLDG01205">
    <property type="entry name" value="AMPS.1"/>
    <property type="match status" value="1"/>
</dbReference>
<dbReference type="Pfam" id="PF02798">
    <property type="entry name" value="GST_N"/>
    <property type="match status" value="1"/>
</dbReference>
<dbReference type="InterPro" id="IPR036282">
    <property type="entry name" value="Glutathione-S-Trfase_C_sf"/>
</dbReference>
<dbReference type="GO" id="GO:0006749">
    <property type="term" value="P:glutathione metabolic process"/>
    <property type="evidence" value="ECO:0007669"/>
    <property type="project" value="TreeGrafter"/>
</dbReference>
<feature type="domain" description="GST C-terminal" evidence="6">
    <location>
        <begin position="139"/>
        <end position="270"/>
    </location>
</feature>
<evidence type="ECO:0000256" key="3">
    <source>
        <dbReference type="ARBA" id="ARBA00038317"/>
    </source>
</evidence>
<name>A0A5E4N1C2_9HEMI</name>
<dbReference type="InterPro" id="IPR004046">
    <property type="entry name" value="GST_C"/>
</dbReference>
<keyword evidence="2 7" id="KW-0808">Transferase</keyword>
<dbReference type="Proteomes" id="UP000325440">
    <property type="component" value="Unassembled WGS sequence"/>
</dbReference>
<dbReference type="PROSITE" id="PS50404">
    <property type="entry name" value="GST_NTER"/>
    <property type="match status" value="1"/>
</dbReference>
<dbReference type="Gene3D" id="1.20.1050.10">
    <property type="match status" value="1"/>
</dbReference>
<dbReference type="CDD" id="cd03039">
    <property type="entry name" value="GST_N_Sigma_like"/>
    <property type="match status" value="1"/>
</dbReference>
<dbReference type="PANTHER" id="PTHR11571">
    <property type="entry name" value="GLUTATHIONE S-TRANSFERASE"/>
    <property type="match status" value="1"/>
</dbReference>
<protein>
    <recommendedName>
        <fullName evidence="1">glutathione transferase</fullName>
        <ecNumber evidence="1">2.5.1.18</ecNumber>
    </recommendedName>
</protein>
<dbReference type="AlphaFoldDB" id="A0A5E4N1C2"/>
<dbReference type="OrthoDB" id="414243at2759"/>
<comment type="similarity">
    <text evidence="3">Belongs to the GST superfamily. Sigma family.</text>
</comment>
<dbReference type="SFLD" id="SFLDG00363">
    <property type="entry name" value="AMPS_(cytGST):_Alpha-__Mu-__Pi"/>
    <property type="match status" value="1"/>
</dbReference>
<dbReference type="Gene3D" id="3.40.30.10">
    <property type="entry name" value="Glutaredoxin"/>
    <property type="match status" value="1"/>
</dbReference>
<dbReference type="FunFam" id="1.20.1050.10:FF:000030">
    <property type="entry name" value="Glutathione S-transferase S1"/>
    <property type="match status" value="1"/>
</dbReference>
<dbReference type="CDD" id="cd03192">
    <property type="entry name" value="GST_C_Sigma_like"/>
    <property type="match status" value="1"/>
</dbReference>
<comment type="catalytic activity">
    <reaction evidence="4">
        <text>RX + glutathione = an S-substituted glutathione + a halide anion + H(+)</text>
        <dbReference type="Rhea" id="RHEA:16437"/>
        <dbReference type="ChEBI" id="CHEBI:15378"/>
        <dbReference type="ChEBI" id="CHEBI:16042"/>
        <dbReference type="ChEBI" id="CHEBI:17792"/>
        <dbReference type="ChEBI" id="CHEBI:57925"/>
        <dbReference type="ChEBI" id="CHEBI:90779"/>
        <dbReference type="EC" id="2.5.1.18"/>
    </reaction>
</comment>